<proteinExistence type="predicted"/>
<evidence type="ECO:0000313" key="2">
    <source>
        <dbReference type="EMBL" id="KAH7265051.1"/>
    </source>
</evidence>
<dbReference type="AlphaFoldDB" id="A0A9P9HX85"/>
<feature type="compositionally biased region" description="Low complexity" evidence="1">
    <location>
        <begin position="210"/>
        <end position="222"/>
    </location>
</feature>
<dbReference type="EMBL" id="JAGMUX010000003">
    <property type="protein sequence ID" value="KAH7265051.1"/>
    <property type="molecule type" value="Genomic_DNA"/>
</dbReference>
<protein>
    <submittedName>
        <fullName evidence="2">Uncharacterized protein</fullName>
    </submittedName>
</protein>
<evidence type="ECO:0000256" key="1">
    <source>
        <dbReference type="SAM" id="MobiDB-lite"/>
    </source>
</evidence>
<accession>A0A9P9HX85</accession>
<keyword evidence="3" id="KW-1185">Reference proteome</keyword>
<reference evidence="2" key="1">
    <citation type="journal article" date="2021" name="Nat. Commun.">
        <title>Genetic determinants of endophytism in the Arabidopsis root mycobiome.</title>
        <authorList>
            <person name="Mesny F."/>
            <person name="Miyauchi S."/>
            <person name="Thiergart T."/>
            <person name="Pickel B."/>
            <person name="Atanasova L."/>
            <person name="Karlsson M."/>
            <person name="Huettel B."/>
            <person name="Barry K.W."/>
            <person name="Haridas S."/>
            <person name="Chen C."/>
            <person name="Bauer D."/>
            <person name="Andreopoulos W."/>
            <person name="Pangilinan J."/>
            <person name="LaButti K."/>
            <person name="Riley R."/>
            <person name="Lipzen A."/>
            <person name="Clum A."/>
            <person name="Drula E."/>
            <person name="Henrissat B."/>
            <person name="Kohler A."/>
            <person name="Grigoriev I.V."/>
            <person name="Martin F.M."/>
            <person name="Hacquard S."/>
        </authorList>
    </citation>
    <scope>NUCLEOTIDE SEQUENCE</scope>
    <source>
        <strain evidence="2">MPI-CAGE-AT-0023</strain>
    </source>
</reference>
<comment type="caution">
    <text evidence="2">The sequence shown here is derived from an EMBL/GenBank/DDBJ whole genome shotgun (WGS) entry which is preliminary data.</text>
</comment>
<feature type="region of interest" description="Disordered" evidence="1">
    <location>
        <begin position="210"/>
        <end position="229"/>
    </location>
</feature>
<evidence type="ECO:0000313" key="3">
    <source>
        <dbReference type="Proteomes" id="UP000720189"/>
    </source>
</evidence>
<organism evidence="2 3">
    <name type="scientific">Fusarium redolens</name>
    <dbReference type="NCBI Taxonomy" id="48865"/>
    <lineage>
        <taxon>Eukaryota</taxon>
        <taxon>Fungi</taxon>
        <taxon>Dikarya</taxon>
        <taxon>Ascomycota</taxon>
        <taxon>Pezizomycotina</taxon>
        <taxon>Sordariomycetes</taxon>
        <taxon>Hypocreomycetidae</taxon>
        <taxon>Hypocreales</taxon>
        <taxon>Nectriaceae</taxon>
        <taxon>Fusarium</taxon>
        <taxon>Fusarium redolens species complex</taxon>
    </lineage>
</organism>
<name>A0A9P9HX85_FUSRE</name>
<sequence length="245" mass="26793">MRSICGPRHELRVAEQGTLLLGGRSWLREKQNPSHSKTAERGLINKETLEQDNKDYKQKCSEVITVSMYEEETAAGLAEEEGHAALLEVLAEGLDLVIRETSGSEPHKECEGEGYNSRDIRTRNRETEDTLGPGPLETLVEVYLQIVGATPILLMRLTFRPWTTWHIINLGQSTASRPAPAPKDQAFKPGGFLAVSQRITIVVSNIVPHSNASSAPSPSGGHTSEGGLNMHDEHVAQMSRVHASG</sequence>
<dbReference type="GeneID" id="70230897"/>
<dbReference type="RefSeq" id="XP_046053786.1">
    <property type="nucleotide sequence ID" value="XM_046200943.1"/>
</dbReference>
<gene>
    <name evidence="2" type="ORF">BKA55DRAFT_718432</name>
</gene>
<dbReference type="Proteomes" id="UP000720189">
    <property type="component" value="Unassembled WGS sequence"/>
</dbReference>